<evidence type="ECO:0000313" key="2">
    <source>
        <dbReference type="EMBL" id="EGV44014.1"/>
    </source>
</evidence>
<keyword evidence="3" id="KW-1185">Reference proteome</keyword>
<dbReference type="RefSeq" id="WP_008636182.1">
    <property type="nucleotide sequence ID" value="NZ_AFXZ01000013.1"/>
</dbReference>
<feature type="chain" id="PRO_5003429110" evidence="1">
    <location>
        <begin position="19"/>
        <end position="257"/>
    </location>
</feature>
<organism evidence="2 3">
    <name type="scientific">Bizionia argentinensis JUB59</name>
    <dbReference type="NCBI Taxonomy" id="1046627"/>
    <lineage>
        <taxon>Bacteria</taxon>
        <taxon>Pseudomonadati</taxon>
        <taxon>Bacteroidota</taxon>
        <taxon>Flavobacteriia</taxon>
        <taxon>Flavobacteriales</taxon>
        <taxon>Flavobacteriaceae</taxon>
        <taxon>Bizionia</taxon>
    </lineage>
</organism>
<dbReference type="OrthoDB" id="1440774at2"/>
<gene>
    <name evidence="2" type="ORF">BZARG_1435</name>
</gene>
<proteinExistence type="predicted"/>
<comment type="caution">
    <text evidence="2">The sequence shown here is derived from an EMBL/GenBank/DDBJ whole genome shotgun (WGS) entry which is preliminary data.</text>
</comment>
<dbReference type="PATRIC" id="fig|1046627.3.peg.1067"/>
<dbReference type="eggNOG" id="ENOG5032Y7Q">
    <property type="taxonomic scope" value="Bacteria"/>
</dbReference>
<dbReference type="STRING" id="1046627.BZARG_1435"/>
<dbReference type="Pfam" id="PF09697">
    <property type="entry name" value="Porph_ging"/>
    <property type="match status" value="1"/>
</dbReference>
<accession>G2EC11</accession>
<dbReference type="Proteomes" id="UP000003730">
    <property type="component" value="Unassembled WGS sequence"/>
</dbReference>
<dbReference type="AlphaFoldDB" id="G2EC11"/>
<evidence type="ECO:0000256" key="1">
    <source>
        <dbReference type="SAM" id="SignalP"/>
    </source>
</evidence>
<dbReference type="EMBL" id="AFXZ01000013">
    <property type="protein sequence ID" value="EGV44014.1"/>
    <property type="molecule type" value="Genomic_DNA"/>
</dbReference>
<evidence type="ECO:0000313" key="3">
    <source>
        <dbReference type="Proteomes" id="UP000003730"/>
    </source>
</evidence>
<protein>
    <submittedName>
        <fullName evidence="2">GLPGLI family protein</fullName>
    </submittedName>
</protein>
<reference evidence="2 3" key="1">
    <citation type="journal article" date="2008" name="Int. J. Syst. Evol. Microbiol.">
        <title>Bizionia argentinensis sp. nov., isolated from surface marine water in Antarctica.</title>
        <authorList>
            <person name="Bercovich A."/>
            <person name="Vazquez S.C."/>
            <person name="Yankilevich P."/>
            <person name="Coria S.H."/>
            <person name="Foti M."/>
            <person name="Hernandez E."/>
            <person name="Vidal A."/>
            <person name="Ruberto L."/>
            <person name="Melo C."/>
            <person name="Marenssi S."/>
            <person name="Criscuolo M."/>
            <person name="Memoli M."/>
            <person name="Arguelles M."/>
            <person name="Mac Cormack W.P."/>
        </authorList>
    </citation>
    <scope>NUCLEOTIDE SEQUENCE [LARGE SCALE GENOMIC DNA]</scope>
    <source>
        <strain evidence="2 3">JUB59</strain>
    </source>
</reference>
<dbReference type="NCBIfam" id="TIGR01200">
    <property type="entry name" value="GLPGLI"/>
    <property type="match status" value="1"/>
</dbReference>
<dbReference type="InterPro" id="IPR005901">
    <property type="entry name" value="GLPGLI"/>
</dbReference>
<sequence>MRMLFILILIVNFSNAHAQENNLVADYTYTIKHEILPSATTVNSRLTANAFESHYEMDFVGNLNFIEEEAGVDGGSALAVKVKQNPIIYKDNQSKYIYSIERIFLKPFLVKDSMNIFNWKINENKKEILGYSCQQATVHYRGRNYTAYFTTEIPFQTGPWKFYGLPGLILEAESDDGVLKLNINKIAINTTTTTTTDIVNPYLDIKLQPISWDEYIIEYEKKHEEFKGFRDPNGGTISIPKRIIETLISDKYLSENP</sequence>
<keyword evidence="1" id="KW-0732">Signal</keyword>
<name>G2EC11_9FLAO</name>
<feature type="signal peptide" evidence="1">
    <location>
        <begin position="1"/>
        <end position="18"/>
    </location>
</feature>